<dbReference type="AlphaFoldDB" id="A0A6M2DKN0"/>
<dbReference type="SUPFAM" id="SSF53474">
    <property type="entry name" value="alpha/beta-Hydrolases"/>
    <property type="match status" value="1"/>
</dbReference>
<accession>A0A6M2DKN0</accession>
<dbReference type="Gene3D" id="3.40.50.1820">
    <property type="entry name" value="alpha/beta hydrolase"/>
    <property type="match status" value="1"/>
</dbReference>
<dbReference type="InterPro" id="IPR029058">
    <property type="entry name" value="AB_hydrolase_fold"/>
</dbReference>
<dbReference type="GO" id="GO:0017171">
    <property type="term" value="F:serine hydrolase activity"/>
    <property type="evidence" value="ECO:0007669"/>
    <property type="project" value="TreeGrafter"/>
</dbReference>
<dbReference type="InterPro" id="IPR000073">
    <property type="entry name" value="AB_hydrolase_1"/>
</dbReference>
<name>A0A6M2DKN0_XENCH</name>
<feature type="domain" description="AB hydrolase-1" evidence="1">
    <location>
        <begin position="22"/>
        <end position="135"/>
    </location>
</feature>
<protein>
    <submittedName>
        <fullName evidence="2">Putative hydrolase</fullName>
    </submittedName>
</protein>
<evidence type="ECO:0000259" key="1">
    <source>
        <dbReference type="Pfam" id="PF00561"/>
    </source>
</evidence>
<reference evidence="2" key="1">
    <citation type="submission" date="2020-03" db="EMBL/GenBank/DDBJ databases">
        <title>Transcriptomic Profiling of the Digestive Tract of the Rat Flea, Xenopsylla cheopis, Following Blood Feeding and Infection with Yersinia pestis.</title>
        <authorList>
            <person name="Bland D.M."/>
            <person name="Martens C.A."/>
            <person name="Virtaneva K."/>
            <person name="Kanakabandi K."/>
            <person name="Long D."/>
            <person name="Rosenke R."/>
            <person name="Saturday G.A."/>
            <person name="Hoyt F.H."/>
            <person name="Bruno D.P."/>
            <person name="Ribeiro J.M.C."/>
            <person name="Hinnebusch J."/>
        </authorList>
    </citation>
    <scope>NUCLEOTIDE SEQUENCE</scope>
</reference>
<dbReference type="Pfam" id="PF00561">
    <property type="entry name" value="Abhydrolase_1"/>
    <property type="match status" value="1"/>
</dbReference>
<evidence type="ECO:0000313" key="2">
    <source>
        <dbReference type="EMBL" id="NOV45528.1"/>
    </source>
</evidence>
<dbReference type="PANTHER" id="PTHR46331:SF2">
    <property type="entry name" value="VALACYCLOVIR HYDROLASE"/>
    <property type="match status" value="1"/>
</dbReference>
<proteinExistence type="predicted"/>
<dbReference type="PANTHER" id="PTHR46331">
    <property type="entry name" value="VALACYCLOVIR HYDROLASE"/>
    <property type="match status" value="1"/>
</dbReference>
<sequence>MEQKVKVKDMELNYVKSGKGQNAILLMPGLLGSAWTDFKPQIENLPALITNSTVIAWDPPGYGASRPPNRKFDINFFHNDSELSNEFMKTLGHEKYSILGWSDGGITGMISAGKYTKAVQNLVIWGANAYIIPEELKIYESIRDIKNWSKRMREPLEKLYGEEYFQNAMSQWVDAFKEMYNKNEGNICREYLSKIECPTFIVHGAKDPMISSEHVPYLNKNIKGSKLYIFEEGKHNVHLRYPEQFNNMVADFFNKKL</sequence>
<keyword evidence="2" id="KW-0378">Hydrolase</keyword>
<dbReference type="EMBL" id="GIIL01001802">
    <property type="protein sequence ID" value="NOV45528.1"/>
    <property type="molecule type" value="Transcribed_RNA"/>
</dbReference>
<organism evidence="2">
    <name type="scientific">Xenopsylla cheopis</name>
    <name type="common">Oriental rat flea</name>
    <name type="synonym">Pulex cheopis</name>
    <dbReference type="NCBI Taxonomy" id="163159"/>
    <lineage>
        <taxon>Eukaryota</taxon>
        <taxon>Metazoa</taxon>
        <taxon>Ecdysozoa</taxon>
        <taxon>Arthropoda</taxon>
        <taxon>Hexapoda</taxon>
        <taxon>Insecta</taxon>
        <taxon>Pterygota</taxon>
        <taxon>Neoptera</taxon>
        <taxon>Endopterygota</taxon>
        <taxon>Siphonaptera</taxon>
        <taxon>Pulicidae</taxon>
        <taxon>Xenopsyllinae</taxon>
        <taxon>Xenopsylla</taxon>
    </lineage>
</organism>